<sequence length="237" mass="26246">MRKKSLLERKALERSDIVANSQMNRRRGLTDANSYQRELGCDPVDILRDVCRQHGHAAWLDLCCGSGKALIEAAAIAKEESLLLKIVGIDLVDMFDARCEQEGLQLIAASVDDYQPALPFDLITSVHGLHYLGDKLGVIAKAARWLTSGGRFVANLDAKNLRLEGRRTSNLIFKYLRTAGFQYSPRMKRLELQGPCELDLPLAYLGADDSAGPNYTGQAAVDSYYTSRKDAGRDPSR</sequence>
<dbReference type="GO" id="GO:0032259">
    <property type="term" value="P:methylation"/>
    <property type="evidence" value="ECO:0007669"/>
    <property type="project" value="UniProtKB-KW"/>
</dbReference>
<reference evidence="1 2" key="1">
    <citation type="submission" date="2019-02" db="EMBL/GenBank/DDBJ databases">
        <title>Deep-cultivation of Planctomycetes and their phenomic and genomic characterization uncovers novel biology.</title>
        <authorList>
            <person name="Wiegand S."/>
            <person name="Jogler M."/>
            <person name="Boedeker C."/>
            <person name="Pinto D."/>
            <person name="Vollmers J."/>
            <person name="Rivas-Marin E."/>
            <person name="Kohn T."/>
            <person name="Peeters S.H."/>
            <person name="Heuer A."/>
            <person name="Rast P."/>
            <person name="Oberbeckmann S."/>
            <person name="Bunk B."/>
            <person name="Jeske O."/>
            <person name="Meyerdierks A."/>
            <person name="Storesund J.E."/>
            <person name="Kallscheuer N."/>
            <person name="Luecker S."/>
            <person name="Lage O.M."/>
            <person name="Pohl T."/>
            <person name="Merkel B.J."/>
            <person name="Hornburger P."/>
            <person name="Mueller R.-W."/>
            <person name="Bruemmer F."/>
            <person name="Labrenz M."/>
            <person name="Spormann A.M."/>
            <person name="Op Den Camp H."/>
            <person name="Overmann J."/>
            <person name="Amann R."/>
            <person name="Jetten M.S.M."/>
            <person name="Mascher T."/>
            <person name="Medema M.H."/>
            <person name="Devos D.P."/>
            <person name="Kaster A.-K."/>
            <person name="Ovreas L."/>
            <person name="Rohde M."/>
            <person name="Galperin M.Y."/>
            <person name="Jogler C."/>
        </authorList>
    </citation>
    <scope>NUCLEOTIDE SEQUENCE [LARGE SCALE GENOMIC DNA]</scope>
    <source>
        <strain evidence="1 2">Enr8</strain>
    </source>
</reference>
<evidence type="ECO:0000313" key="2">
    <source>
        <dbReference type="Proteomes" id="UP000318878"/>
    </source>
</evidence>
<dbReference type="AlphaFoldDB" id="A0A5C5UUT6"/>
<dbReference type="EMBL" id="SJPF01000009">
    <property type="protein sequence ID" value="TWT29310.1"/>
    <property type="molecule type" value="Genomic_DNA"/>
</dbReference>
<proteinExistence type="predicted"/>
<dbReference type="GO" id="GO:0008168">
    <property type="term" value="F:methyltransferase activity"/>
    <property type="evidence" value="ECO:0007669"/>
    <property type="project" value="UniProtKB-KW"/>
</dbReference>
<evidence type="ECO:0000313" key="1">
    <source>
        <dbReference type="EMBL" id="TWT29310.1"/>
    </source>
</evidence>
<dbReference type="OrthoDB" id="517270at2"/>
<keyword evidence="2" id="KW-1185">Reference proteome</keyword>
<dbReference type="Gene3D" id="3.40.50.150">
    <property type="entry name" value="Vaccinia Virus protein VP39"/>
    <property type="match status" value="1"/>
</dbReference>
<dbReference type="CDD" id="cd02440">
    <property type="entry name" value="AdoMet_MTases"/>
    <property type="match status" value="1"/>
</dbReference>
<keyword evidence="1" id="KW-0808">Transferase</keyword>
<organism evidence="1 2">
    <name type="scientific">Blastopirellula retiformator</name>
    <dbReference type="NCBI Taxonomy" id="2527970"/>
    <lineage>
        <taxon>Bacteria</taxon>
        <taxon>Pseudomonadati</taxon>
        <taxon>Planctomycetota</taxon>
        <taxon>Planctomycetia</taxon>
        <taxon>Pirellulales</taxon>
        <taxon>Pirellulaceae</taxon>
        <taxon>Blastopirellula</taxon>
    </lineage>
</organism>
<gene>
    <name evidence="1" type="ORF">Enr8_51110</name>
</gene>
<dbReference type="SUPFAM" id="SSF53335">
    <property type="entry name" value="S-adenosyl-L-methionine-dependent methyltransferases"/>
    <property type="match status" value="1"/>
</dbReference>
<name>A0A5C5UUT6_9BACT</name>
<dbReference type="Pfam" id="PF13489">
    <property type="entry name" value="Methyltransf_23"/>
    <property type="match status" value="1"/>
</dbReference>
<dbReference type="RefSeq" id="WP_146437146.1">
    <property type="nucleotide sequence ID" value="NZ_SJPF01000009.1"/>
</dbReference>
<keyword evidence="1" id="KW-0489">Methyltransferase</keyword>
<comment type="caution">
    <text evidence="1">The sequence shown here is derived from an EMBL/GenBank/DDBJ whole genome shotgun (WGS) entry which is preliminary data.</text>
</comment>
<protein>
    <submittedName>
        <fullName evidence="1">Methyltransferase domain protein</fullName>
    </submittedName>
</protein>
<accession>A0A5C5UUT6</accession>
<dbReference type="InterPro" id="IPR029063">
    <property type="entry name" value="SAM-dependent_MTases_sf"/>
</dbReference>
<dbReference type="Proteomes" id="UP000318878">
    <property type="component" value="Unassembled WGS sequence"/>
</dbReference>